<name>A0A7D5P983_9EURY</name>
<keyword evidence="4 7" id="KW-1133">Transmembrane helix</keyword>
<dbReference type="PANTHER" id="PTHR21716:SF4">
    <property type="entry name" value="TRANSMEMBRANE PROTEIN 245"/>
    <property type="match status" value="1"/>
</dbReference>
<dbReference type="OrthoDB" id="282734at2157"/>
<evidence type="ECO:0000256" key="3">
    <source>
        <dbReference type="ARBA" id="ARBA00022692"/>
    </source>
</evidence>
<keyword evidence="5 7" id="KW-0472">Membrane</keyword>
<gene>
    <name evidence="8" type="ORF">HZS54_20990</name>
</gene>
<reference evidence="8 9" key="1">
    <citation type="submission" date="2020-07" db="EMBL/GenBank/DDBJ databases">
        <title>Halosimplex litoreum sp. nov. and Halosimplex rubrum sp. nov., isolated from different salt environments.</title>
        <authorList>
            <person name="Cui H."/>
        </authorList>
    </citation>
    <scope>NUCLEOTIDE SEQUENCE [LARGE SCALE GENOMIC DNA]</scope>
    <source>
        <strain evidence="8 9">R2</strain>
    </source>
</reference>
<evidence type="ECO:0000256" key="6">
    <source>
        <dbReference type="SAM" id="MobiDB-lite"/>
    </source>
</evidence>
<dbReference type="InterPro" id="IPR002549">
    <property type="entry name" value="AI-2E-like"/>
</dbReference>
<evidence type="ECO:0000256" key="1">
    <source>
        <dbReference type="ARBA" id="ARBA00004141"/>
    </source>
</evidence>
<feature type="transmembrane region" description="Helical" evidence="7">
    <location>
        <begin position="321"/>
        <end position="346"/>
    </location>
</feature>
<evidence type="ECO:0000313" key="8">
    <source>
        <dbReference type="EMBL" id="QLH83957.1"/>
    </source>
</evidence>
<evidence type="ECO:0000256" key="2">
    <source>
        <dbReference type="ARBA" id="ARBA00009773"/>
    </source>
</evidence>
<dbReference type="Proteomes" id="UP000509346">
    <property type="component" value="Chromosome"/>
</dbReference>
<feature type="transmembrane region" description="Helical" evidence="7">
    <location>
        <begin position="272"/>
        <end position="301"/>
    </location>
</feature>
<dbReference type="PANTHER" id="PTHR21716">
    <property type="entry name" value="TRANSMEMBRANE PROTEIN"/>
    <property type="match status" value="1"/>
</dbReference>
<sequence>MPEPTHRQTMVEFEFDPDWRRIGWSMVGIVLGLALLWVLYSFVGTFVFALFIYYSTRRVHGAIRDRVGQRSVSAALALVALALPAVLLLLYATAIGAQELQEFAGTTDLDSYIEIAGPYVNVTAAVENPRGVFEGAGGMDLVRPALSQGTTYLGFIATGLLHLFVVFAVAFYLLRDDHRLADWVAGFDDDGPTVFEEFAREVDDSLELVFAGNILNAVVTATVGAITYSVVNIFAPPEVAIPYAALVGLLTGIASLIPVVGMKLVYVPVTVYLAATAFAAGTGWGFVVAFFAVSFVIVDVIPDLLVRPYVTGGSLHTGSVMFAYILGPLLFGWYGLFLGPMILVFVTHFGRVVVPALLGRERPADGGEGDDGDGPVTGPSGGDDGSAIGESGDGSAVSVPEEPDRARGDADGPDATGTGVDRGGAAAGESEAKRTSGDGSESDSDAGGEHADTGAGDDTSDRTPSDG</sequence>
<feature type="transmembrane region" description="Helical" evidence="7">
    <location>
        <begin position="152"/>
        <end position="174"/>
    </location>
</feature>
<keyword evidence="9" id="KW-1185">Reference proteome</keyword>
<feature type="transmembrane region" description="Helical" evidence="7">
    <location>
        <begin position="241"/>
        <end position="260"/>
    </location>
</feature>
<evidence type="ECO:0000256" key="7">
    <source>
        <dbReference type="SAM" id="Phobius"/>
    </source>
</evidence>
<feature type="transmembrane region" description="Helical" evidence="7">
    <location>
        <begin position="22"/>
        <end position="54"/>
    </location>
</feature>
<comment type="subcellular location">
    <subcellularLocation>
        <location evidence="1">Membrane</location>
        <topology evidence="1">Multi-pass membrane protein</topology>
    </subcellularLocation>
</comment>
<feature type="region of interest" description="Disordered" evidence="6">
    <location>
        <begin position="363"/>
        <end position="467"/>
    </location>
</feature>
<dbReference type="Pfam" id="PF01594">
    <property type="entry name" value="AI-2E_transport"/>
    <property type="match status" value="1"/>
</dbReference>
<feature type="transmembrane region" description="Helical" evidence="7">
    <location>
        <begin position="75"/>
        <end position="97"/>
    </location>
</feature>
<evidence type="ECO:0000313" key="9">
    <source>
        <dbReference type="Proteomes" id="UP000509346"/>
    </source>
</evidence>
<dbReference type="KEGG" id="hpel:HZS54_20990"/>
<keyword evidence="3 7" id="KW-0812">Transmembrane</keyword>
<organism evidence="8 9">
    <name type="scientific">Halosimplex pelagicum</name>
    <dbReference type="NCBI Taxonomy" id="869886"/>
    <lineage>
        <taxon>Archaea</taxon>
        <taxon>Methanobacteriati</taxon>
        <taxon>Methanobacteriota</taxon>
        <taxon>Stenosarchaea group</taxon>
        <taxon>Halobacteria</taxon>
        <taxon>Halobacteriales</taxon>
        <taxon>Haloarculaceae</taxon>
        <taxon>Halosimplex</taxon>
    </lineage>
</organism>
<dbReference type="GO" id="GO:0016020">
    <property type="term" value="C:membrane"/>
    <property type="evidence" value="ECO:0007669"/>
    <property type="project" value="UniProtKB-SubCell"/>
</dbReference>
<protein>
    <submittedName>
        <fullName evidence="8">AI-2E family transporter</fullName>
    </submittedName>
</protein>
<evidence type="ECO:0000256" key="5">
    <source>
        <dbReference type="ARBA" id="ARBA00023136"/>
    </source>
</evidence>
<dbReference type="EMBL" id="CP058909">
    <property type="protein sequence ID" value="QLH83957.1"/>
    <property type="molecule type" value="Genomic_DNA"/>
</dbReference>
<comment type="similarity">
    <text evidence="2">Belongs to the autoinducer-2 exporter (AI-2E) (TC 2.A.86) family.</text>
</comment>
<feature type="transmembrane region" description="Helical" evidence="7">
    <location>
        <begin position="214"/>
        <end position="235"/>
    </location>
</feature>
<accession>A0A7D5P983</accession>
<evidence type="ECO:0000256" key="4">
    <source>
        <dbReference type="ARBA" id="ARBA00022989"/>
    </source>
</evidence>
<dbReference type="AlphaFoldDB" id="A0A7D5P983"/>
<proteinExistence type="inferred from homology"/>